<dbReference type="Gene3D" id="1.10.287.130">
    <property type="match status" value="1"/>
</dbReference>
<dbReference type="FunFam" id="3.30.565.10:FF:000006">
    <property type="entry name" value="Sensor histidine kinase WalK"/>
    <property type="match status" value="1"/>
</dbReference>
<dbReference type="CDD" id="cd00082">
    <property type="entry name" value="HisKA"/>
    <property type="match status" value="1"/>
</dbReference>
<dbReference type="EMBL" id="DXDX01000186">
    <property type="protein sequence ID" value="HIY22266.1"/>
    <property type="molecule type" value="Genomic_DNA"/>
</dbReference>
<keyword evidence="9" id="KW-0812">Transmembrane</keyword>
<feature type="transmembrane region" description="Helical" evidence="9">
    <location>
        <begin position="25"/>
        <end position="52"/>
    </location>
</feature>
<evidence type="ECO:0000313" key="12">
    <source>
        <dbReference type="EMBL" id="HIY22266.1"/>
    </source>
</evidence>
<name>A0A9D1YA52_9FIRM</name>
<feature type="domain" description="Histidine kinase" evidence="10">
    <location>
        <begin position="265"/>
        <end position="480"/>
    </location>
</feature>
<dbReference type="InterPro" id="IPR036097">
    <property type="entry name" value="HisK_dim/P_sf"/>
</dbReference>
<evidence type="ECO:0000256" key="4">
    <source>
        <dbReference type="ARBA" id="ARBA00022553"/>
    </source>
</evidence>
<proteinExistence type="predicted"/>
<dbReference type="Gene3D" id="6.10.340.10">
    <property type="match status" value="1"/>
</dbReference>
<organism evidence="12 13">
    <name type="scientific">Candidatus Flavonifractor merdigallinarum</name>
    <dbReference type="NCBI Taxonomy" id="2838589"/>
    <lineage>
        <taxon>Bacteria</taxon>
        <taxon>Bacillati</taxon>
        <taxon>Bacillota</taxon>
        <taxon>Clostridia</taxon>
        <taxon>Eubacteriales</taxon>
        <taxon>Oscillospiraceae</taxon>
        <taxon>Flavonifractor</taxon>
    </lineage>
</organism>
<dbReference type="InterPro" id="IPR003594">
    <property type="entry name" value="HATPase_dom"/>
</dbReference>
<dbReference type="PRINTS" id="PR00344">
    <property type="entry name" value="BCTRLSENSOR"/>
</dbReference>
<dbReference type="InterPro" id="IPR050736">
    <property type="entry name" value="Sensor_HK_Regulatory"/>
</dbReference>
<dbReference type="InterPro" id="IPR005467">
    <property type="entry name" value="His_kinase_dom"/>
</dbReference>
<keyword evidence="7" id="KW-0902">Two-component regulatory system</keyword>
<dbReference type="InterPro" id="IPR003661">
    <property type="entry name" value="HisK_dim/P_dom"/>
</dbReference>
<evidence type="ECO:0000259" key="10">
    <source>
        <dbReference type="PROSITE" id="PS50109"/>
    </source>
</evidence>
<dbReference type="EC" id="2.7.13.3" evidence="3"/>
<comment type="caution">
    <text evidence="12">The sequence shown here is derived from an EMBL/GenBank/DDBJ whole genome shotgun (WGS) entry which is preliminary data.</text>
</comment>
<evidence type="ECO:0000256" key="8">
    <source>
        <dbReference type="ARBA" id="ARBA00023136"/>
    </source>
</evidence>
<evidence type="ECO:0000259" key="11">
    <source>
        <dbReference type="PROSITE" id="PS50885"/>
    </source>
</evidence>
<dbReference type="Proteomes" id="UP000823868">
    <property type="component" value="Unassembled WGS sequence"/>
</dbReference>
<accession>A0A9D1YA52</accession>
<dbReference type="InterPro" id="IPR036890">
    <property type="entry name" value="HATPase_C_sf"/>
</dbReference>
<evidence type="ECO:0000313" key="13">
    <source>
        <dbReference type="Proteomes" id="UP000823868"/>
    </source>
</evidence>
<feature type="domain" description="HAMP" evidence="11">
    <location>
        <begin position="210"/>
        <end position="257"/>
    </location>
</feature>
<keyword evidence="9" id="KW-1133">Transmembrane helix</keyword>
<dbReference type="InterPro" id="IPR004358">
    <property type="entry name" value="Sig_transdc_His_kin-like_C"/>
</dbReference>
<dbReference type="PROSITE" id="PS50885">
    <property type="entry name" value="HAMP"/>
    <property type="match status" value="1"/>
</dbReference>
<dbReference type="GO" id="GO:0016020">
    <property type="term" value="C:membrane"/>
    <property type="evidence" value="ECO:0007669"/>
    <property type="project" value="UniProtKB-SubCell"/>
</dbReference>
<keyword evidence="8 9" id="KW-0472">Membrane</keyword>
<dbReference type="AlphaFoldDB" id="A0A9D1YA52"/>
<keyword evidence="6 12" id="KW-0418">Kinase</keyword>
<evidence type="ECO:0000256" key="2">
    <source>
        <dbReference type="ARBA" id="ARBA00004370"/>
    </source>
</evidence>
<dbReference type="SUPFAM" id="SSF55874">
    <property type="entry name" value="ATPase domain of HSP90 chaperone/DNA topoisomerase II/histidine kinase"/>
    <property type="match status" value="1"/>
</dbReference>
<dbReference type="GO" id="GO:0000155">
    <property type="term" value="F:phosphorelay sensor kinase activity"/>
    <property type="evidence" value="ECO:0007669"/>
    <property type="project" value="InterPro"/>
</dbReference>
<comment type="catalytic activity">
    <reaction evidence="1">
        <text>ATP + protein L-histidine = ADP + protein N-phospho-L-histidine.</text>
        <dbReference type="EC" id="2.7.13.3"/>
    </reaction>
</comment>
<reference evidence="12" key="2">
    <citation type="submission" date="2021-04" db="EMBL/GenBank/DDBJ databases">
        <authorList>
            <person name="Gilroy R."/>
        </authorList>
    </citation>
    <scope>NUCLEOTIDE SEQUENCE</scope>
    <source>
        <strain evidence="12">ChiBcec16_6824</strain>
    </source>
</reference>
<dbReference type="FunFam" id="1.10.287.130:FF:000001">
    <property type="entry name" value="Two-component sensor histidine kinase"/>
    <property type="match status" value="1"/>
</dbReference>
<reference evidence="12" key="1">
    <citation type="journal article" date="2021" name="PeerJ">
        <title>Extensive microbial diversity within the chicken gut microbiome revealed by metagenomics and culture.</title>
        <authorList>
            <person name="Gilroy R."/>
            <person name="Ravi A."/>
            <person name="Getino M."/>
            <person name="Pursley I."/>
            <person name="Horton D.L."/>
            <person name="Alikhan N.F."/>
            <person name="Baker D."/>
            <person name="Gharbi K."/>
            <person name="Hall N."/>
            <person name="Watson M."/>
            <person name="Adriaenssens E.M."/>
            <person name="Foster-Nyarko E."/>
            <person name="Jarju S."/>
            <person name="Secka A."/>
            <person name="Antonio M."/>
            <person name="Oren A."/>
            <person name="Chaudhuri R.R."/>
            <person name="La Ragione R."/>
            <person name="Hildebrand F."/>
            <person name="Pallen M.J."/>
        </authorList>
    </citation>
    <scope>NUCLEOTIDE SEQUENCE</scope>
    <source>
        <strain evidence="12">ChiBcec16_6824</strain>
    </source>
</reference>
<dbReference type="SMART" id="SM00304">
    <property type="entry name" value="HAMP"/>
    <property type="match status" value="1"/>
</dbReference>
<dbReference type="Gene3D" id="3.30.565.10">
    <property type="entry name" value="Histidine kinase-like ATPase, C-terminal domain"/>
    <property type="match status" value="1"/>
</dbReference>
<protein>
    <recommendedName>
        <fullName evidence="3">histidine kinase</fullName>
        <ecNumber evidence="3">2.7.13.3</ecNumber>
    </recommendedName>
</protein>
<dbReference type="Pfam" id="PF00672">
    <property type="entry name" value="HAMP"/>
    <property type="match status" value="1"/>
</dbReference>
<evidence type="ECO:0000256" key="9">
    <source>
        <dbReference type="SAM" id="Phobius"/>
    </source>
</evidence>
<evidence type="ECO:0000256" key="5">
    <source>
        <dbReference type="ARBA" id="ARBA00022679"/>
    </source>
</evidence>
<dbReference type="Pfam" id="PF00512">
    <property type="entry name" value="HisKA"/>
    <property type="match status" value="1"/>
</dbReference>
<keyword evidence="5" id="KW-0808">Transferase</keyword>
<comment type="subcellular location">
    <subcellularLocation>
        <location evidence="2">Membrane</location>
    </subcellularLocation>
</comment>
<sequence>MAKSAHTNTAGRLNSSIVLRLNTRLFFRLLGIYLGMDLLLIALSLGGLLFWAEHQCANLAALVEARGVPSAEATAWMAAGNYTITALDREPEGYTYPLFPSLSGLEDARHTLDFHGGFASGTGPQVTRAVYTVELERSTGEAYAITLDIQAPVTVMSLALRILLVCQGLSLLCNLFKNAGTIRKTLKPIQELAAAASRLGSGGAMSPEELQALAGKLDQINATHLDRRISVPGTQKELQTLAAAINAMLDRINAAYRSQMRFVSDASHELRTPIAVIQGYANLLNRWGKDDPETRQEAIDAIRGEADSMKELVEQLLFLARGDNDSMHIELETFDLTAVAAEVYKETEMIDQTHRFSANWQGAVPVKADVGLTKQALRILVDNAIKYTPAGGRITLSVCRRGDTARLSVLDEGQGIDASSLPHIFDRFYRTDESRTRQTGGTGLGLSIAKWIVERHGGWFEVDSWVGVGTRMTVVLPLDPAASHPQDEEHTPAA</sequence>
<dbReference type="SMART" id="SM00387">
    <property type="entry name" value="HATPase_c"/>
    <property type="match status" value="1"/>
</dbReference>
<dbReference type="Pfam" id="PF02518">
    <property type="entry name" value="HATPase_c"/>
    <property type="match status" value="1"/>
</dbReference>
<keyword evidence="4" id="KW-0597">Phosphoprotein</keyword>
<dbReference type="PANTHER" id="PTHR43711">
    <property type="entry name" value="TWO-COMPONENT HISTIDINE KINASE"/>
    <property type="match status" value="1"/>
</dbReference>
<dbReference type="SMART" id="SM00388">
    <property type="entry name" value="HisKA"/>
    <property type="match status" value="1"/>
</dbReference>
<gene>
    <name evidence="12" type="ORF">H9841_10270</name>
</gene>
<evidence type="ECO:0000256" key="1">
    <source>
        <dbReference type="ARBA" id="ARBA00000085"/>
    </source>
</evidence>
<evidence type="ECO:0000256" key="7">
    <source>
        <dbReference type="ARBA" id="ARBA00023012"/>
    </source>
</evidence>
<dbReference type="InterPro" id="IPR003660">
    <property type="entry name" value="HAMP_dom"/>
</dbReference>
<evidence type="ECO:0000256" key="6">
    <source>
        <dbReference type="ARBA" id="ARBA00022777"/>
    </source>
</evidence>
<evidence type="ECO:0000256" key="3">
    <source>
        <dbReference type="ARBA" id="ARBA00012438"/>
    </source>
</evidence>
<dbReference type="SUPFAM" id="SSF47384">
    <property type="entry name" value="Homodimeric domain of signal transducing histidine kinase"/>
    <property type="match status" value="1"/>
</dbReference>
<dbReference type="CDD" id="cd06225">
    <property type="entry name" value="HAMP"/>
    <property type="match status" value="1"/>
</dbReference>
<dbReference type="PROSITE" id="PS50109">
    <property type="entry name" value="HIS_KIN"/>
    <property type="match status" value="1"/>
</dbReference>
<dbReference type="PANTHER" id="PTHR43711:SF28">
    <property type="entry name" value="SENSOR HISTIDINE KINASE YXDK"/>
    <property type="match status" value="1"/>
</dbReference>
<dbReference type="CDD" id="cd00075">
    <property type="entry name" value="HATPase"/>
    <property type="match status" value="1"/>
</dbReference>